<name>A0AAU9WMG9_9CNID</name>
<protein>
    <submittedName>
        <fullName evidence="1">Uncharacterized protein</fullName>
    </submittedName>
</protein>
<comment type="caution">
    <text evidence="1">The sequence shown here is derived from an EMBL/GenBank/DDBJ whole genome shotgun (WGS) entry which is preliminary data.</text>
</comment>
<evidence type="ECO:0000313" key="1">
    <source>
        <dbReference type="EMBL" id="CAH3119261.1"/>
    </source>
</evidence>
<proteinExistence type="predicted"/>
<organism evidence="1 2">
    <name type="scientific">Pocillopora meandrina</name>
    <dbReference type="NCBI Taxonomy" id="46732"/>
    <lineage>
        <taxon>Eukaryota</taxon>
        <taxon>Metazoa</taxon>
        <taxon>Cnidaria</taxon>
        <taxon>Anthozoa</taxon>
        <taxon>Hexacorallia</taxon>
        <taxon>Scleractinia</taxon>
        <taxon>Astrocoeniina</taxon>
        <taxon>Pocilloporidae</taxon>
        <taxon>Pocillopora</taxon>
    </lineage>
</organism>
<keyword evidence="2" id="KW-1185">Reference proteome</keyword>
<evidence type="ECO:0000313" key="2">
    <source>
        <dbReference type="Proteomes" id="UP001159428"/>
    </source>
</evidence>
<feature type="non-terminal residue" evidence="1">
    <location>
        <position position="1"/>
    </location>
</feature>
<dbReference type="AlphaFoldDB" id="A0AAU9WMG9"/>
<accession>A0AAU9WMG9</accession>
<gene>
    <name evidence="1" type="ORF">PMEA_00008212</name>
</gene>
<dbReference type="Proteomes" id="UP001159428">
    <property type="component" value="Unassembled WGS sequence"/>
</dbReference>
<sequence length="366" mass="40910">KTVITPLPETIFQPYTQYGGRSTLQIRLIKPNDISDLRVIRQLFNSYSFTMEVLGKDTVLNLAEKVTKTKQWKAKLNEGSKVNTRGKHWKENTAKEAARKLKPEWKELIKVPTHLTTQEPGREDNVVSKVLTLFQQATSICSLEAELIFKDYSVTVRTSGGHVQFARCRLILDTEKGKIKFKVHKSAALALVVPGAVTKAVFALNTALSCLPLQTKSSIVKAFDAIFKVLTAGSSIDDVTTQDDVSNDEMFEDDVIDPEKAPNEAALSAPCKLFSAILKVDVEIICPRNVVVEFKKREILAALRRQRVVLDANQSLQIIKEPRVILRGKQVQAAMTALALWVSSCSQFNAWQNTFEVVKCLQKARP</sequence>
<dbReference type="EMBL" id="CALNXJ010000017">
    <property type="protein sequence ID" value="CAH3119261.1"/>
    <property type="molecule type" value="Genomic_DNA"/>
</dbReference>
<reference evidence="1 2" key="1">
    <citation type="submission" date="2022-05" db="EMBL/GenBank/DDBJ databases">
        <authorList>
            <consortium name="Genoscope - CEA"/>
            <person name="William W."/>
        </authorList>
    </citation>
    <scope>NUCLEOTIDE SEQUENCE [LARGE SCALE GENOMIC DNA]</scope>
</reference>